<dbReference type="Proteomes" id="UP000292423">
    <property type="component" value="Unassembled WGS sequence"/>
</dbReference>
<reference evidence="7 8" key="1">
    <citation type="submission" date="2019-02" db="EMBL/GenBank/DDBJ databases">
        <title>Genomic Encyclopedia of Type Strains, Phase IV (KMG-IV): sequencing the most valuable type-strain genomes for metagenomic binning, comparative biology and taxonomic classification.</title>
        <authorList>
            <person name="Goeker M."/>
        </authorList>
    </citation>
    <scope>NUCLEOTIDE SEQUENCE [LARGE SCALE GENOMIC DNA]</scope>
    <source>
        <strain evidence="7 8">DSM 105135</strain>
    </source>
</reference>
<organism evidence="7 8">
    <name type="scientific">Fluviicoccus keumensis</name>
    <dbReference type="NCBI Taxonomy" id="1435465"/>
    <lineage>
        <taxon>Bacteria</taxon>
        <taxon>Pseudomonadati</taxon>
        <taxon>Pseudomonadota</taxon>
        <taxon>Gammaproteobacteria</taxon>
        <taxon>Moraxellales</taxon>
        <taxon>Moraxellaceae</taxon>
        <taxon>Fluviicoccus</taxon>
    </lineage>
</organism>
<evidence type="ECO:0000259" key="6">
    <source>
        <dbReference type="PROSITE" id="PS50110"/>
    </source>
</evidence>
<name>A0A4Q7Z4C1_9GAMM</name>
<dbReference type="EMBL" id="SHKX01000012">
    <property type="protein sequence ID" value="RZU45098.1"/>
    <property type="molecule type" value="Genomic_DNA"/>
</dbReference>
<dbReference type="GO" id="GO:0003677">
    <property type="term" value="F:DNA binding"/>
    <property type="evidence" value="ECO:0007669"/>
    <property type="project" value="UniProtKB-KW"/>
</dbReference>
<keyword evidence="8" id="KW-1185">Reference proteome</keyword>
<dbReference type="RefSeq" id="WP_130413111.1">
    <property type="nucleotide sequence ID" value="NZ_SHKX01000012.1"/>
</dbReference>
<accession>A0A4Q7Z4C1</accession>
<dbReference type="SUPFAM" id="SSF46894">
    <property type="entry name" value="C-terminal effector domain of the bipartite response regulators"/>
    <property type="match status" value="1"/>
</dbReference>
<dbReference type="Pfam" id="PF00072">
    <property type="entry name" value="Response_reg"/>
    <property type="match status" value="1"/>
</dbReference>
<keyword evidence="3" id="KW-0804">Transcription</keyword>
<keyword evidence="2" id="KW-0238">DNA-binding</keyword>
<dbReference type="SUPFAM" id="SSF52172">
    <property type="entry name" value="CheY-like"/>
    <property type="match status" value="1"/>
</dbReference>
<feature type="domain" description="Response regulatory" evidence="6">
    <location>
        <begin position="6"/>
        <end position="122"/>
    </location>
</feature>
<evidence type="ECO:0000256" key="2">
    <source>
        <dbReference type="ARBA" id="ARBA00023125"/>
    </source>
</evidence>
<dbReference type="AlphaFoldDB" id="A0A4Q7Z4C1"/>
<feature type="domain" description="HTH luxR-type" evidence="5">
    <location>
        <begin position="148"/>
        <end position="213"/>
    </location>
</feature>
<dbReference type="PANTHER" id="PTHR43214:SF41">
    <property type="entry name" value="NITRATE_NITRITE RESPONSE REGULATOR PROTEIN NARP"/>
    <property type="match status" value="1"/>
</dbReference>
<evidence type="ECO:0000313" key="7">
    <source>
        <dbReference type="EMBL" id="RZU45098.1"/>
    </source>
</evidence>
<dbReference type="InterPro" id="IPR016032">
    <property type="entry name" value="Sig_transdc_resp-reg_C-effctor"/>
</dbReference>
<dbReference type="InterPro" id="IPR011006">
    <property type="entry name" value="CheY-like_superfamily"/>
</dbReference>
<dbReference type="InterPro" id="IPR001789">
    <property type="entry name" value="Sig_transdc_resp-reg_receiver"/>
</dbReference>
<feature type="modified residue" description="4-aspartylphosphate" evidence="4">
    <location>
        <position position="58"/>
    </location>
</feature>
<dbReference type="PROSITE" id="PS50110">
    <property type="entry name" value="RESPONSE_REGULATORY"/>
    <property type="match status" value="1"/>
</dbReference>
<evidence type="ECO:0000259" key="5">
    <source>
        <dbReference type="PROSITE" id="PS50043"/>
    </source>
</evidence>
<dbReference type="GO" id="GO:0000160">
    <property type="term" value="P:phosphorelay signal transduction system"/>
    <property type="evidence" value="ECO:0007669"/>
    <property type="project" value="InterPro"/>
</dbReference>
<comment type="caution">
    <text evidence="7">The sequence shown here is derived from an EMBL/GenBank/DDBJ whole genome shotgun (WGS) entry which is preliminary data.</text>
</comment>
<protein>
    <submittedName>
        <fullName evidence="7">LuxR family two component transcriptional regulator</fullName>
    </submittedName>
</protein>
<dbReference type="InterPro" id="IPR000792">
    <property type="entry name" value="Tscrpt_reg_LuxR_C"/>
</dbReference>
<evidence type="ECO:0000256" key="4">
    <source>
        <dbReference type="PROSITE-ProRule" id="PRU00169"/>
    </source>
</evidence>
<dbReference type="PROSITE" id="PS50043">
    <property type="entry name" value="HTH_LUXR_2"/>
    <property type="match status" value="1"/>
</dbReference>
<keyword evidence="1" id="KW-0805">Transcription regulation</keyword>
<dbReference type="PRINTS" id="PR00038">
    <property type="entry name" value="HTHLUXR"/>
</dbReference>
<dbReference type="SMART" id="SM00448">
    <property type="entry name" value="REC"/>
    <property type="match status" value="1"/>
</dbReference>
<keyword evidence="4" id="KW-0597">Phosphoprotein</keyword>
<dbReference type="InterPro" id="IPR039420">
    <property type="entry name" value="WalR-like"/>
</dbReference>
<evidence type="ECO:0000256" key="3">
    <source>
        <dbReference type="ARBA" id="ARBA00023163"/>
    </source>
</evidence>
<dbReference type="PANTHER" id="PTHR43214">
    <property type="entry name" value="TWO-COMPONENT RESPONSE REGULATOR"/>
    <property type="match status" value="1"/>
</dbReference>
<gene>
    <name evidence="7" type="ORF">EV700_1910</name>
</gene>
<dbReference type="Pfam" id="PF00196">
    <property type="entry name" value="GerE"/>
    <property type="match status" value="1"/>
</dbReference>
<sequence length="217" mass="23467">MTDSDPVLIVEDVKETADWLAARVQAAFGAGRAVRQAHTLAAARKLLAREHFGMVILDLGLPDGNGVELIPELLPGRDIRVVVATIYDDDSHIFSALRAGAGGYLLKDQGDDEIERALAGIRDGVPPISPSVARRMMDFFVQQDRLRENPETGKLTAREKEVLILIANGLSVGEASSSLGISPHTTRGYVKDIYRKLGISSRAEASLTASRLGLIRK</sequence>
<dbReference type="Gene3D" id="3.40.50.2300">
    <property type="match status" value="1"/>
</dbReference>
<dbReference type="GO" id="GO:0006355">
    <property type="term" value="P:regulation of DNA-templated transcription"/>
    <property type="evidence" value="ECO:0007669"/>
    <property type="project" value="InterPro"/>
</dbReference>
<proteinExistence type="predicted"/>
<dbReference type="SMART" id="SM00421">
    <property type="entry name" value="HTH_LUXR"/>
    <property type="match status" value="1"/>
</dbReference>
<evidence type="ECO:0000313" key="8">
    <source>
        <dbReference type="Proteomes" id="UP000292423"/>
    </source>
</evidence>
<evidence type="ECO:0000256" key="1">
    <source>
        <dbReference type="ARBA" id="ARBA00023015"/>
    </source>
</evidence>
<dbReference type="CDD" id="cd06170">
    <property type="entry name" value="LuxR_C_like"/>
    <property type="match status" value="1"/>
</dbReference>
<dbReference type="OrthoDB" id="9796655at2"/>